<dbReference type="NCBIfam" id="NF035944">
    <property type="entry name" value="PEPxxWA-CTERM"/>
    <property type="match status" value="1"/>
</dbReference>
<sequence>MKQVVSKLAAGLVLAASALAAHAAPVYDINRSYSLDLSQNTASFADSFVGLTGKTFRDVFTFSIGAQSDLDAALTSIATLRKSDLNITGFSLFQNGTEIATGVPLMSGPLDLWSLSAAGIVRGAYSLAVTGKITGTTGGSFGGNINVSPVPEPATWGMMLGGLALVVYVARRRKDTAPRHGGFAAA</sequence>
<dbReference type="RefSeq" id="WP_220808889.1">
    <property type="nucleotide sequence ID" value="NZ_BPMK01000010.1"/>
</dbReference>
<dbReference type="Pfam" id="PF07589">
    <property type="entry name" value="PEP-CTERM"/>
    <property type="match status" value="1"/>
</dbReference>
<evidence type="ECO:0000256" key="2">
    <source>
        <dbReference type="SAM" id="SignalP"/>
    </source>
</evidence>
<organism evidence="4 5">
    <name type="scientific">Noviherbaspirillum aridicola</name>
    <dbReference type="NCBI Taxonomy" id="2849687"/>
    <lineage>
        <taxon>Bacteria</taxon>
        <taxon>Pseudomonadati</taxon>
        <taxon>Pseudomonadota</taxon>
        <taxon>Betaproteobacteria</taxon>
        <taxon>Burkholderiales</taxon>
        <taxon>Oxalobacteraceae</taxon>
        <taxon>Noviherbaspirillum</taxon>
    </lineage>
</organism>
<feature type="chain" id="PRO_5046302769" description="Ice-binding protein C-terminal domain-containing protein" evidence="2">
    <location>
        <begin position="24"/>
        <end position="186"/>
    </location>
</feature>
<keyword evidence="1" id="KW-1133">Transmembrane helix</keyword>
<reference evidence="4 5" key="1">
    <citation type="journal article" date="2022" name="Int. J. Syst. Evol. Microbiol.">
        <title>Noviherbaspirillum aridicola sp. nov., isolated from an arid soil in Pakistan.</title>
        <authorList>
            <person name="Khan I.U."/>
            <person name="Saqib M."/>
            <person name="Amin A."/>
            <person name="Hussain F."/>
            <person name="Li L."/>
            <person name="Liu Y.H."/>
            <person name="Fang B.Z."/>
            <person name="Ahmed I."/>
            <person name="Li W.J."/>
        </authorList>
    </citation>
    <scope>NUCLEOTIDE SEQUENCE [LARGE SCALE GENOMIC DNA]</scope>
    <source>
        <strain evidence="4 5">NCCP-691</strain>
    </source>
</reference>
<evidence type="ECO:0000256" key="1">
    <source>
        <dbReference type="SAM" id="Phobius"/>
    </source>
</evidence>
<dbReference type="EMBL" id="BPMK01000010">
    <property type="protein sequence ID" value="GIZ52524.1"/>
    <property type="molecule type" value="Genomic_DNA"/>
</dbReference>
<feature type="signal peptide" evidence="2">
    <location>
        <begin position="1"/>
        <end position="23"/>
    </location>
</feature>
<dbReference type="InterPro" id="IPR013424">
    <property type="entry name" value="Ice-binding_C"/>
</dbReference>
<feature type="transmembrane region" description="Helical" evidence="1">
    <location>
        <begin position="154"/>
        <end position="170"/>
    </location>
</feature>
<evidence type="ECO:0000313" key="4">
    <source>
        <dbReference type="EMBL" id="GIZ52524.1"/>
    </source>
</evidence>
<proteinExistence type="predicted"/>
<dbReference type="NCBIfam" id="TIGR02595">
    <property type="entry name" value="PEP_CTERM"/>
    <property type="match status" value="1"/>
</dbReference>
<comment type="caution">
    <text evidence="4">The sequence shown here is derived from an EMBL/GenBank/DDBJ whole genome shotgun (WGS) entry which is preliminary data.</text>
</comment>
<name>A0ABQ4Q660_9BURK</name>
<keyword evidence="1" id="KW-0472">Membrane</keyword>
<evidence type="ECO:0000313" key="5">
    <source>
        <dbReference type="Proteomes" id="UP000887222"/>
    </source>
</evidence>
<dbReference type="Proteomes" id="UP000887222">
    <property type="component" value="Unassembled WGS sequence"/>
</dbReference>
<accession>A0ABQ4Q660</accession>
<dbReference type="NCBIfam" id="NF038126">
    <property type="entry name" value="PEP_CTERM_FxDxF"/>
    <property type="match status" value="1"/>
</dbReference>
<evidence type="ECO:0000259" key="3">
    <source>
        <dbReference type="Pfam" id="PF07589"/>
    </source>
</evidence>
<feature type="domain" description="Ice-binding protein C-terminal" evidence="3">
    <location>
        <begin position="149"/>
        <end position="173"/>
    </location>
</feature>
<keyword evidence="2" id="KW-0732">Signal</keyword>
<gene>
    <name evidence="4" type="ORF">NCCP691_25380</name>
</gene>
<keyword evidence="1" id="KW-0812">Transmembrane</keyword>
<protein>
    <recommendedName>
        <fullName evidence="3">Ice-binding protein C-terminal domain-containing protein</fullName>
    </recommendedName>
</protein>
<keyword evidence="5" id="KW-1185">Reference proteome</keyword>